<dbReference type="Pfam" id="PF00069">
    <property type="entry name" value="Pkinase"/>
    <property type="match status" value="1"/>
</dbReference>
<evidence type="ECO:0000259" key="8">
    <source>
        <dbReference type="PROSITE" id="PS50011"/>
    </source>
</evidence>
<comment type="similarity">
    <text evidence="1">Belongs to the protein kinase superfamily. CAMK Ser/Thr protein kinase family. CaMK subfamily.</text>
</comment>
<evidence type="ECO:0000256" key="4">
    <source>
        <dbReference type="ARBA" id="ARBA00022741"/>
    </source>
</evidence>
<keyword evidence="5" id="KW-0418">Kinase</keyword>
<dbReference type="InterPro" id="IPR008271">
    <property type="entry name" value="Ser/Thr_kinase_AS"/>
</dbReference>
<dbReference type="SUPFAM" id="SSF56112">
    <property type="entry name" value="Protein kinase-like (PK-like)"/>
    <property type="match status" value="1"/>
</dbReference>
<dbReference type="InterPro" id="IPR050205">
    <property type="entry name" value="CDPK_Ser/Thr_kinases"/>
</dbReference>
<feature type="signal peptide" evidence="7">
    <location>
        <begin position="1"/>
        <end position="23"/>
    </location>
</feature>
<dbReference type="EMBL" id="JAWXYG010000004">
    <property type="protein sequence ID" value="KAK4275769.1"/>
    <property type="molecule type" value="Genomic_DNA"/>
</dbReference>
<evidence type="ECO:0000256" key="6">
    <source>
        <dbReference type="ARBA" id="ARBA00022840"/>
    </source>
</evidence>
<evidence type="ECO:0000256" key="2">
    <source>
        <dbReference type="ARBA" id="ARBA00022527"/>
    </source>
</evidence>
<name>A0AAE1MRX6_9FABA</name>
<keyword evidence="3" id="KW-0808">Transferase</keyword>
<evidence type="ECO:0000256" key="1">
    <source>
        <dbReference type="ARBA" id="ARBA00005354"/>
    </source>
</evidence>
<feature type="chain" id="PRO_5042156885" description="Protein kinase domain-containing protein" evidence="7">
    <location>
        <begin position="24"/>
        <end position="148"/>
    </location>
</feature>
<evidence type="ECO:0000256" key="3">
    <source>
        <dbReference type="ARBA" id="ARBA00022679"/>
    </source>
</evidence>
<dbReference type="InterPro" id="IPR011009">
    <property type="entry name" value="Kinase-like_dom_sf"/>
</dbReference>
<feature type="domain" description="Protein kinase" evidence="8">
    <location>
        <begin position="1"/>
        <end position="148"/>
    </location>
</feature>
<protein>
    <recommendedName>
        <fullName evidence="8">Protein kinase domain-containing protein</fullName>
    </recommendedName>
</protein>
<dbReference type="PANTHER" id="PTHR24349">
    <property type="entry name" value="SERINE/THREONINE-PROTEIN KINASE"/>
    <property type="match status" value="1"/>
</dbReference>
<dbReference type="PROSITE" id="PS00108">
    <property type="entry name" value="PROTEIN_KINASE_ST"/>
    <property type="match status" value="1"/>
</dbReference>
<dbReference type="Gene3D" id="1.10.510.10">
    <property type="entry name" value="Transferase(Phosphotransferase) domain 1"/>
    <property type="match status" value="1"/>
</dbReference>
<dbReference type="InterPro" id="IPR000719">
    <property type="entry name" value="Prot_kinase_dom"/>
</dbReference>
<dbReference type="Proteomes" id="UP001293593">
    <property type="component" value="Unassembled WGS sequence"/>
</dbReference>
<dbReference type="GO" id="GO:0004674">
    <property type="term" value="F:protein serine/threonine kinase activity"/>
    <property type="evidence" value="ECO:0007669"/>
    <property type="project" value="UniProtKB-KW"/>
</dbReference>
<evidence type="ECO:0000256" key="7">
    <source>
        <dbReference type="SAM" id="SignalP"/>
    </source>
</evidence>
<dbReference type="AlphaFoldDB" id="A0AAE1MRX6"/>
<keyword evidence="7" id="KW-0732">Signal</keyword>
<accession>A0AAE1MRX6</accession>
<keyword evidence="2" id="KW-0723">Serine/threonine-protein kinase</keyword>
<evidence type="ECO:0000256" key="5">
    <source>
        <dbReference type="ARBA" id="ARBA00022777"/>
    </source>
</evidence>
<dbReference type="GO" id="GO:0005524">
    <property type="term" value="F:ATP binding"/>
    <property type="evidence" value="ECO:0007669"/>
    <property type="project" value="UniProtKB-KW"/>
</dbReference>
<comment type="caution">
    <text evidence="9">The sequence shown here is derived from an EMBL/GenBank/DDBJ whole genome shotgun (WGS) entry which is preliminary data.</text>
</comment>
<organism evidence="9 10">
    <name type="scientific">Acacia crassicarpa</name>
    <name type="common">northern wattle</name>
    <dbReference type="NCBI Taxonomy" id="499986"/>
    <lineage>
        <taxon>Eukaryota</taxon>
        <taxon>Viridiplantae</taxon>
        <taxon>Streptophyta</taxon>
        <taxon>Embryophyta</taxon>
        <taxon>Tracheophyta</taxon>
        <taxon>Spermatophyta</taxon>
        <taxon>Magnoliopsida</taxon>
        <taxon>eudicotyledons</taxon>
        <taxon>Gunneridae</taxon>
        <taxon>Pentapetalae</taxon>
        <taxon>rosids</taxon>
        <taxon>fabids</taxon>
        <taxon>Fabales</taxon>
        <taxon>Fabaceae</taxon>
        <taxon>Caesalpinioideae</taxon>
        <taxon>mimosoid clade</taxon>
        <taxon>Acacieae</taxon>
        <taxon>Acacia</taxon>
    </lineage>
</organism>
<dbReference type="PROSITE" id="PS50011">
    <property type="entry name" value="PROTEIN_KINASE_DOM"/>
    <property type="match status" value="1"/>
</dbReference>
<keyword evidence="4" id="KW-0547">Nucleotide-binding</keyword>
<gene>
    <name evidence="9" type="ORF">QN277_018797</name>
</gene>
<reference evidence="9" key="1">
    <citation type="submission" date="2023-10" db="EMBL/GenBank/DDBJ databases">
        <title>Chromosome-level genome of the transformable northern wattle, Acacia crassicarpa.</title>
        <authorList>
            <person name="Massaro I."/>
            <person name="Sinha N.R."/>
            <person name="Poethig S."/>
            <person name="Leichty A.R."/>
        </authorList>
    </citation>
    <scope>NUCLEOTIDE SEQUENCE</scope>
    <source>
        <strain evidence="9">Acra3RX</strain>
        <tissue evidence="9">Leaf</tissue>
    </source>
</reference>
<sequence length="148" mass="16969">MNLLLNLWLLNSVFLSPIADLWSSCFGFKLNRFCLVFNKQIWVSVIFQIPSQSILDSDLCSHCFSSSFKGHLRGRQCCPSYDGSVRGRRIVNQIVARGHYTERAAAIVIQTIVEVFQVCHKHGVIHRDLKLENFFVRKQEGNITSESH</sequence>
<evidence type="ECO:0000313" key="10">
    <source>
        <dbReference type="Proteomes" id="UP001293593"/>
    </source>
</evidence>
<keyword evidence="6" id="KW-0067">ATP-binding</keyword>
<keyword evidence="10" id="KW-1185">Reference proteome</keyword>
<proteinExistence type="inferred from homology"/>
<evidence type="ECO:0000313" key="9">
    <source>
        <dbReference type="EMBL" id="KAK4275769.1"/>
    </source>
</evidence>